<evidence type="ECO:0000313" key="2">
    <source>
        <dbReference type="EMBL" id="MDT2403985.1"/>
    </source>
</evidence>
<dbReference type="RefSeq" id="WP_010740666.1">
    <property type="nucleotide sequence ID" value="NZ_CABGUH010000043.1"/>
</dbReference>
<name>A0A437ULK1_ENTAV</name>
<organism evidence="3 4">
    <name type="scientific">Enterococcus avium</name>
    <name type="common">Streptococcus avium</name>
    <dbReference type="NCBI Taxonomy" id="33945"/>
    <lineage>
        <taxon>Bacteria</taxon>
        <taxon>Bacillati</taxon>
        <taxon>Bacillota</taxon>
        <taxon>Bacilli</taxon>
        <taxon>Lactobacillales</taxon>
        <taxon>Enterococcaceae</taxon>
        <taxon>Enterococcus</taxon>
    </lineage>
</organism>
<dbReference type="AlphaFoldDB" id="A0A437ULK1"/>
<gene>
    <name evidence="3" type="ORF">EK398_06455</name>
    <name evidence="2" type="ORF">P7D43_16585</name>
</gene>
<dbReference type="Proteomes" id="UP001260773">
    <property type="component" value="Unassembled WGS sequence"/>
</dbReference>
<dbReference type="Pfam" id="PF12645">
    <property type="entry name" value="HTH_16"/>
    <property type="match status" value="1"/>
</dbReference>
<reference evidence="2" key="2">
    <citation type="submission" date="2023-03" db="EMBL/GenBank/DDBJ databases">
        <authorList>
            <person name="Shen W."/>
            <person name="Cai J."/>
        </authorList>
    </citation>
    <scope>NUCLEOTIDE SEQUENCE</scope>
    <source>
        <strain evidence="2">P33-2</strain>
    </source>
</reference>
<feature type="domain" description="Helix-turn-helix conjugative transposon-like" evidence="1">
    <location>
        <begin position="7"/>
        <end position="62"/>
    </location>
</feature>
<sequence length="69" mass="7956">MTNNLVPLIKKAKSGDEDAMTALYESFKPLLIKNSIDPLKIMNQDCFQELSMQFILAVQTFEIEKYLDK</sequence>
<evidence type="ECO:0000313" key="4">
    <source>
        <dbReference type="Proteomes" id="UP000288388"/>
    </source>
</evidence>
<comment type="caution">
    <text evidence="3">The sequence shown here is derived from an EMBL/GenBank/DDBJ whole genome shotgun (WGS) entry which is preliminary data.</text>
</comment>
<dbReference type="EMBL" id="JARPWH010000073">
    <property type="protein sequence ID" value="MDT2403985.1"/>
    <property type="molecule type" value="Genomic_DNA"/>
</dbReference>
<protein>
    <submittedName>
        <fullName evidence="3">Helix-turn-helix domain-containing protein</fullName>
    </submittedName>
</protein>
<dbReference type="InterPro" id="IPR024760">
    <property type="entry name" value="HTH_dom_conjug_TS-like"/>
</dbReference>
<evidence type="ECO:0000313" key="3">
    <source>
        <dbReference type="EMBL" id="RVU94516.1"/>
    </source>
</evidence>
<accession>A0A437ULK1</accession>
<dbReference type="Proteomes" id="UP000288388">
    <property type="component" value="Unassembled WGS sequence"/>
</dbReference>
<reference evidence="3 4" key="1">
    <citation type="submission" date="2018-12" db="EMBL/GenBank/DDBJ databases">
        <title>A novel vanA-carrying plasmid in a clinical isolate of Enterococcus avium.</title>
        <authorList>
            <person name="Bernasconi O.J."/>
            <person name="Luzzaro F."/>
            <person name="Endimiani A."/>
        </authorList>
    </citation>
    <scope>NUCLEOTIDE SEQUENCE [LARGE SCALE GENOMIC DNA]</scope>
    <source>
        <strain evidence="3 4">LC0559/18</strain>
    </source>
</reference>
<proteinExistence type="predicted"/>
<dbReference type="EMBL" id="RYZS01000001">
    <property type="protein sequence ID" value="RVU94516.1"/>
    <property type="molecule type" value="Genomic_DNA"/>
</dbReference>
<evidence type="ECO:0000259" key="1">
    <source>
        <dbReference type="Pfam" id="PF12645"/>
    </source>
</evidence>